<proteinExistence type="predicted"/>
<comment type="caution">
    <text evidence="1">The sequence shown here is derived from an EMBL/GenBank/DDBJ whole genome shotgun (WGS) entry which is preliminary data.</text>
</comment>
<organism evidence="1 2">
    <name type="scientific">Cinchona calisaya</name>
    <dbReference type="NCBI Taxonomy" id="153742"/>
    <lineage>
        <taxon>Eukaryota</taxon>
        <taxon>Viridiplantae</taxon>
        <taxon>Streptophyta</taxon>
        <taxon>Embryophyta</taxon>
        <taxon>Tracheophyta</taxon>
        <taxon>Spermatophyta</taxon>
        <taxon>Magnoliopsida</taxon>
        <taxon>eudicotyledons</taxon>
        <taxon>Gunneridae</taxon>
        <taxon>Pentapetalae</taxon>
        <taxon>asterids</taxon>
        <taxon>lamiids</taxon>
        <taxon>Gentianales</taxon>
        <taxon>Rubiaceae</taxon>
        <taxon>Cinchonoideae</taxon>
        <taxon>Cinchoneae</taxon>
        <taxon>Cinchona</taxon>
    </lineage>
</organism>
<keyword evidence="2" id="KW-1185">Reference proteome</keyword>
<protein>
    <submittedName>
        <fullName evidence="1">Uncharacterized protein</fullName>
    </submittedName>
</protein>
<dbReference type="EMBL" id="JBJUIK010000006">
    <property type="protein sequence ID" value="KAL3525078.1"/>
    <property type="molecule type" value="Genomic_DNA"/>
</dbReference>
<accession>A0ABD3A5T5</accession>
<name>A0ABD3A5T5_9GENT</name>
<reference evidence="1 2" key="1">
    <citation type="submission" date="2024-11" db="EMBL/GenBank/DDBJ databases">
        <title>A near-complete genome assembly of Cinchona calisaya.</title>
        <authorList>
            <person name="Lian D.C."/>
            <person name="Zhao X.W."/>
            <person name="Wei L."/>
        </authorList>
    </citation>
    <scope>NUCLEOTIDE SEQUENCE [LARGE SCALE GENOMIC DNA]</scope>
    <source>
        <tissue evidence="1">Nenye</tissue>
    </source>
</reference>
<dbReference type="Proteomes" id="UP001630127">
    <property type="component" value="Unassembled WGS sequence"/>
</dbReference>
<dbReference type="AlphaFoldDB" id="A0ABD3A5T5"/>
<evidence type="ECO:0000313" key="1">
    <source>
        <dbReference type="EMBL" id="KAL3525078.1"/>
    </source>
</evidence>
<sequence>MGLNYMPLVSVTDDVEVQLDYADVEVGVDRLKMVVEVEVSLLIILFNMNIVCWNIRGFHQPHKQVAIRKLGETYKLDMIGIIENKARMKNYTKVFDKCF</sequence>
<evidence type="ECO:0000313" key="2">
    <source>
        <dbReference type="Proteomes" id="UP001630127"/>
    </source>
</evidence>
<gene>
    <name evidence="1" type="ORF">ACH5RR_013450</name>
</gene>